<dbReference type="RefSeq" id="WP_020952469.1">
    <property type="nucleotide sequence ID" value="NC_022049.1"/>
</dbReference>
<dbReference type="PANTHER" id="PTHR46193:SF10">
    <property type="entry name" value="6-PHOSPHOGLUCONATE PHOSPHATASE"/>
    <property type="match status" value="1"/>
</dbReference>
<keyword evidence="6" id="KW-1185">Reference proteome</keyword>
<sequence length="256" mass="26255">MGTPALASAGPGALPLAGFDPADLSPMRRIEAVLFDCDGVLLDSEPLSAAALAQAISAAGVTLSAEEAGRLFSGTSGAVTQAWLAQAGLDAAKVFAEADARLFAMFDQAVPQIPGVEAVLAALDLPIAVCSNSMLRRLERSLMASPLAAYFGRHIYSADHVARAKPAPDLVLHAARALGVAPEAALFIDDTPHGLAAGVAAGCLAVGFVGPSERRPDQAERLRAAGAHHIVCGMAEFHALLARLLPLAPTRSQDLT</sequence>
<comment type="cofactor">
    <cofactor evidence="1">
        <name>Mg(2+)</name>
        <dbReference type="ChEBI" id="CHEBI:18420"/>
    </cofactor>
</comment>
<organism evidence="5 6">
    <name type="scientific">Paracoccus aminophilus JCM 7686</name>
    <dbReference type="NCBI Taxonomy" id="1367847"/>
    <lineage>
        <taxon>Bacteria</taxon>
        <taxon>Pseudomonadati</taxon>
        <taxon>Pseudomonadota</taxon>
        <taxon>Alphaproteobacteria</taxon>
        <taxon>Rhodobacterales</taxon>
        <taxon>Paracoccaceae</taxon>
        <taxon>Paracoccus</taxon>
    </lineage>
</organism>
<keyword evidence="5" id="KW-0614">Plasmid</keyword>
<dbReference type="InterPro" id="IPR036412">
    <property type="entry name" value="HAD-like_sf"/>
</dbReference>
<dbReference type="GO" id="GO:0046872">
    <property type="term" value="F:metal ion binding"/>
    <property type="evidence" value="ECO:0007669"/>
    <property type="project" value="UniProtKB-KW"/>
</dbReference>
<dbReference type="OrthoDB" id="9797743at2"/>
<keyword evidence="3" id="KW-0479">Metal-binding</keyword>
<evidence type="ECO:0000256" key="3">
    <source>
        <dbReference type="ARBA" id="ARBA00022723"/>
    </source>
</evidence>
<geneLocation type="plasmid" evidence="5 6">
    <name>pAMI4</name>
</geneLocation>
<proteinExistence type="inferred from homology"/>
<dbReference type="NCBIfam" id="TIGR01509">
    <property type="entry name" value="HAD-SF-IA-v3"/>
    <property type="match status" value="1"/>
</dbReference>
<dbReference type="InterPro" id="IPR006439">
    <property type="entry name" value="HAD-SF_hydro_IA"/>
</dbReference>
<dbReference type="EMBL" id="CP006652">
    <property type="protein sequence ID" value="AGT10985.1"/>
    <property type="molecule type" value="Genomic_DNA"/>
</dbReference>
<dbReference type="SFLD" id="SFLDS00003">
    <property type="entry name" value="Haloacid_Dehalogenase"/>
    <property type="match status" value="1"/>
</dbReference>
<keyword evidence="5" id="KW-0378">Hydrolase</keyword>
<dbReference type="PRINTS" id="PR00413">
    <property type="entry name" value="HADHALOGNASE"/>
</dbReference>
<evidence type="ECO:0000313" key="5">
    <source>
        <dbReference type="EMBL" id="AGT10985.1"/>
    </source>
</evidence>
<dbReference type="Gene3D" id="3.40.50.1000">
    <property type="entry name" value="HAD superfamily/HAD-like"/>
    <property type="match status" value="1"/>
</dbReference>
<dbReference type="AlphaFoldDB" id="S5Y5J3"/>
<dbReference type="InterPro" id="IPR023198">
    <property type="entry name" value="PGP-like_dom2"/>
</dbReference>
<dbReference type="InterPro" id="IPR023214">
    <property type="entry name" value="HAD_sf"/>
</dbReference>
<dbReference type="Gene3D" id="1.10.150.240">
    <property type="entry name" value="Putative phosphatase, domain 2"/>
    <property type="match status" value="1"/>
</dbReference>
<keyword evidence="4" id="KW-0460">Magnesium</keyword>
<dbReference type="PATRIC" id="fig|1367847.3.peg.3941"/>
<dbReference type="GO" id="GO:0016787">
    <property type="term" value="F:hydrolase activity"/>
    <property type="evidence" value="ECO:0007669"/>
    <property type="project" value="UniProtKB-KW"/>
</dbReference>
<evidence type="ECO:0000256" key="1">
    <source>
        <dbReference type="ARBA" id="ARBA00001946"/>
    </source>
</evidence>
<dbReference type="SFLD" id="SFLDG01135">
    <property type="entry name" value="C1.5.6:_HAD__Beta-PGM__Phospha"/>
    <property type="match status" value="1"/>
</dbReference>
<name>S5Y5J3_PARAH</name>
<dbReference type="HOGENOM" id="CLU_045011_13_2_5"/>
<reference evidence="5 6" key="1">
    <citation type="journal article" date="2014" name="BMC Genomics">
        <title>Architecture and functions of a multipartite genome of the methylotrophic bacterium Paracoccus aminophilus JCM 7686, containing primary and secondary chromids.</title>
        <authorList>
            <person name="Dziewit L."/>
            <person name="Czarnecki J."/>
            <person name="Wibberg D."/>
            <person name="Radlinska M."/>
            <person name="Mrozek P."/>
            <person name="Szymczak M."/>
            <person name="Schluter A."/>
            <person name="Puhler A."/>
            <person name="Bartosik D."/>
        </authorList>
    </citation>
    <scope>NUCLEOTIDE SEQUENCE [LARGE SCALE GENOMIC DNA]</scope>
    <source>
        <strain evidence="5">JCM 7686</strain>
        <plasmid evidence="6">Plasmid pAMI4</plasmid>
    </source>
</reference>
<evidence type="ECO:0000256" key="4">
    <source>
        <dbReference type="ARBA" id="ARBA00022842"/>
    </source>
</evidence>
<dbReference type="KEGG" id="pami:JCM7686_pAMI4p295"/>
<dbReference type="eggNOG" id="COG0637">
    <property type="taxonomic scope" value="Bacteria"/>
</dbReference>
<comment type="similarity">
    <text evidence="2">Belongs to the HAD-like hydrolase superfamily. CbbY/CbbZ/Gph/YieH family.</text>
</comment>
<dbReference type="SFLD" id="SFLDG01129">
    <property type="entry name" value="C1.5:_HAD__Beta-PGM__Phosphata"/>
    <property type="match status" value="1"/>
</dbReference>
<dbReference type="InterPro" id="IPR051600">
    <property type="entry name" value="Beta-PGM-like"/>
</dbReference>
<evidence type="ECO:0000256" key="2">
    <source>
        <dbReference type="ARBA" id="ARBA00006171"/>
    </source>
</evidence>
<dbReference type="SUPFAM" id="SSF56784">
    <property type="entry name" value="HAD-like"/>
    <property type="match status" value="1"/>
</dbReference>
<accession>S5Y5J3</accession>
<gene>
    <name evidence="5" type="ORF">JCM7686_pAMI4p295</name>
</gene>
<evidence type="ECO:0000313" key="6">
    <source>
        <dbReference type="Proteomes" id="UP000015480"/>
    </source>
</evidence>
<dbReference type="Proteomes" id="UP000015480">
    <property type="component" value="Plasmid pAMI4"/>
</dbReference>
<dbReference type="Pfam" id="PF00702">
    <property type="entry name" value="Hydrolase"/>
    <property type="match status" value="1"/>
</dbReference>
<protein>
    <submittedName>
        <fullName evidence="5">Hydrolase</fullName>
    </submittedName>
</protein>
<dbReference type="PANTHER" id="PTHR46193">
    <property type="entry name" value="6-PHOSPHOGLUCONATE PHOSPHATASE"/>
    <property type="match status" value="1"/>
</dbReference>